<dbReference type="PANTHER" id="PTHR31480">
    <property type="entry name" value="BIFUNCTIONAL LYCOPENE CYCLASE/PHYTOENE SYNTHASE"/>
    <property type="match status" value="1"/>
</dbReference>
<dbReference type="AlphaFoldDB" id="A0A974WDS9"/>
<dbReference type="GO" id="GO:0016117">
    <property type="term" value="P:carotenoid biosynthetic process"/>
    <property type="evidence" value="ECO:0007669"/>
    <property type="project" value="UniProtKB-ARBA"/>
</dbReference>
<dbReference type="Gene3D" id="1.10.600.10">
    <property type="entry name" value="Farnesyl Diphosphate Synthase"/>
    <property type="match status" value="1"/>
</dbReference>
<organism evidence="2 3">
    <name type="scientific">Fulvivirga lutea</name>
    <dbReference type="NCBI Taxonomy" id="2810512"/>
    <lineage>
        <taxon>Bacteria</taxon>
        <taxon>Pseudomonadati</taxon>
        <taxon>Bacteroidota</taxon>
        <taxon>Cytophagia</taxon>
        <taxon>Cytophagales</taxon>
        <taxon>Fulvivirgaceae</taxon>
        <taxon>Fulvivirga</taxon>
    </lineage>
</organism>
<reference evidence="2" key="1">
    <citation type="submission" date="2021-02" db="EMBL/GenBank/DDBJ databases">
        <title>Fulvivirga sp. S481 isolated from sea water.</title>
        <authorList>
            <person name="Bae S.S."/>
            <person name="Baek K."/>
        </authorList>
    </citation>
    <scope>NUCLEOTIDE SEQUENCE</scope>
    <source>
        <strain evidence="2">S481</strain>
    </source>
</reference>
<dbReference type="SFLD" id="SFLDG01018">
    <property type="entry name" value="Squalene/Phytoene_Synthase_Lik"/>
    <property type="match status" value="1"/>
</dbReference>
<dbReference type="GO" id="GO:0004311">
    <property type="term" value="F:geranylgeranyl diphosphate synthase activity"/>
    <property type="evidence" value="ECO:0007669"/>
    <property type="project" value="InterPro"/>
</dbReference>
<dbReference type="InterPro" id="IPR033904">
    <property type="entry name" value="Trans_IPPS_HH"/>
</dbReference>
<dbReference type="InterPro" id="IPR002060">
    <property type="entry name" value="Squ/phyt_synthse"/>
</dbReference>
<dbReference type="RefSeq" id="WP_205720559.1">
    <property type="nucleotide sequence ID" value="NZ_CP070608.1"/>
</dbReference>
<proteinExistence type="predicted"/>
<protein>
    <submittedName>
        <fullName evidence="2">Phytoene/squalene synthase family protein</fullName>
    </submittedName>
</protein>
<dbReference type="PROSITE" id="PS51257">
    <property type="entry name" value="PROKAR_LIPOPROTEIN"/>
    <property type="match status" value="1"/>
</dbReference>
<dbReference type="PROSITE" id="PS01045">
    <property type="entry name" value="SQUALEN_PHYTOEN_SYN_2"/>
    <property type="match status" value="1"/>
</dbReference>
<dbReference type="InterPro" id="IPR044843">
    <property type="entry name" value="Trans_IPPS_bact-type"/>
</dbReference>
<dbReference type="Pfam" id="PF00494">
    <property type="entry name" value="SQS_PSY"/>
    <property type="match status" value="1"/>
</dbReference>
<dbReference type="EMBL" id="CP070608">
    <property type="protein sequence ID" value="QSE96046.1"/>
    <property type="molecule type" value="Genomic_DNA"/>
</dbReference>
<name>A0A974WDS9_9BACT</name>
<evidence type="ECO:0000313" key="2">
    <source>
        <dbReference type="EMBL" id="QSE96046.1"/>
    </source>
</evidence>
<evidence type="ECO:0000313" key="3">
    <source>
        <dbReference type="Proteomes" id="UP000662783"/>
    </source>
</evidence>
<sequence length="278" mass="32570">MKELFDNVSIRSSRMVTRAYSTSFSLGISCLDKELRDPICAIYGFVRFADEIVDTFHDFNKAELLERFKGETHLAIKEGISLNPILNSFQHAVNDYNINLELIDQFLYSMEMDLTKVEHSQSSYEEYILGSAEVVGLMCLKVFCYGDQAEYDKLRPYAMKLGSAFQKINFLRDLNDDFLEMGRTYFPGVSLVHFDEVEKKEIEKDIEQDFQQGLEGIKKLPKSSRFGVYLAYVYYYALFKKIKNTHASRVLHKRIRIPNPRKFSLLFYTYLRHRLNII</sequence>
<dbReference type="KEGG" id="fuv:JR347_10505"/>
<dbReference type="GO" id="GO:0051996">
    <property type="term" value="F:squalene synthase [NAD(P)H] activity"/>
    <property type="evidence" value="ECO:0007669"/>
    <property type="project" value="InterPro"/>
</dbReference>
<dbReference type="SUPFAM" id="SSF48576">
    <property type="entry name" value="Terpenoid synthases"/>
    <property type="match status" value="1"/>
</dbReference>
<dbReference type="InterPro" id="IPR008949">
    <property type="entry name" value="Isoprenoid_synthase_dom_sf"/>
</dbReference>
<dbReference type="CDD" id="cd00683">
    <property type="entry name" value="Trans_IPPS_HH"/>
    <property type="match status" value="1"/>
</dbReference>
<accession>A0A974WDS9</accession>
<dbReference type="SFLD" id="SFLDG01212">
    <property type="entry name" value="Phytoene_synthase_like"/>
    <property type="match status" value="1"/>
</dbReference>
<dbReference type="Proteomes" id="UP000662783">
    <property type="component" value="Chromosome"/>
</dbReference>
<evidence type="ECO:0000256" key="1">
    <source>
        <dbReference type="ARBA" id="ARBA00022679"/>
    </source>
</evidence>
<dbReference type="SFLD" id="SFLDS00005">
    <property type="entry name" value="Isoprenoid_Synthase_Type_I"/>
    <property type="match status" value="1"/>
</dbReference>
<gene>
    <name evidence="2" type="ORF">JR347_10505</name>
</gene>
<dbReference type="InterPro" id="IPR019845">
    <property type="entry name" value="Squalene/phytoene_synthase_CS"/>
</dbReference>
<keyword evidence="1" id="KW-0808">Transferase</keyword>
<keyword evidence="3" id="KW-1185">Reference proteome</keyword>